<organism evidence="8 9">
    <name type="scientific">Porphyridium purpureum</name>
    <name type="common">Red alga</name>
    <name type="synonym">Porphyridium cruentum</name>
    <dbReference type="NCBI Taxonomy" id="35688"/>
    <lineage>
        <taxon>Eukaryota</taxon>
        <taxon>Rhodophyta</taxon>
        <taxon>Bangiophyceae</taxon>
        <taxon>Porphyridiales</taxon>
        <taxon>Porphyridiaceae</taxon>
        <taxon>Porphyridium</taxon>
    </lineage>
</organism>
<sequence>MVNRARKAQLAQQKFESNVTKRGSAALKLQEKDDGPAIGPWLVGMLVFLVVGSSVFQLLKVALSGGNS</sequence>
<name>A0A5J4Z2E2_PORPP</name>
<evidence type="ECO:0000256" key="4">
    <source>
        <dbReference type="ARBA" id="ARBA00022824"/>
    </source>
</evidence>
<evidence type="ECO:0000313" key="9">
    <source>
        <dbReference type="Proteomes" id="UP000324585"/>
    </source>
</evidence>
<keyword evidence="4" id="KW-0256">Endoplasmic reticulum</keyword>
<keyword evidence="9" id="KW-1185">Reference proteome</keyword>
<comment type="subcellular location">
    <subcellularLocation>
        <location evidence="1">Endoplasmic reticulum membrane</location>
        <topology evidence="1">Single-pass membrane protein</topology>
    </subcellularLocation>
</comment>
<accession>A0A5J4Z2E2</accession>
<dbReference type="OrthoDB" id="16679at2759"/>
<gene>
    <name evidence="8" type="ORF">FVE85_5694</name>
</gene>
<dbReference type="GO" id="GO:0005789">
    <property type="term" value="C:endoplasmic reticulum membrane"/>
    <property type="evidence" value="ECO:0007669"/>
    <property type="project" value="UniProtKB-SubCell"/>
</dbReference>
<keyword evidence="3 7" id="KW-0812">Transmembrane</keyword>
<dbReference type="PANTHER" id="PTHR15601:SF0">
    <property type="entry name" value="GEO09675P1"/>
    <property type="match status" value="1"/>
</dbReference>
<reference evidence="9" key="1">
    <citation type="journal article" date="2019" name="Nat. Commun.">
        <title>Expansion of phycobilisome linker gene families in mesophilic red algae.</title>
        <authorList>
            <person name="Lee J."/>
            <person name="Kim D."/>
            <person name="Bhattacharya D."/>
            <person name="Yoon H.S."/>
        </authorList>
    </citation>
    <scope>NUCLEOTIDE SEQUENCE [LARGE SCALE GENOMIC DNA]</scope>
    <source>
        <strain evidence="9">CCMP 1328</strain>
    </source>
</reference>
<protein>
    <submittedName>
        <fullName evidence="8">Stress-associated endoplasmic reticulum protein 2</fullName>
    </submittedName>
</protein>
<dbReference type="Pfam" id="PF06624">
    <property type="entry name" value="RAMP4"/>
    <property type="match status" value="1"/>
</dbReference>
<dbReference type="InterPro" id="IPR010580">
    <property type="entry name" value="ER_stress-assoc"/>
</dbReference>
<dbReference type="PANTHER" id="PTHR15601">
    <property type="entry name" value="STRESS ASSOCIATED ENDOPLASMIC RETICULUM PROTEIN SERP1/RAMP4"/>
    <property type="match status" value="1"/>
</dbReference>
<evidence type="ECO:0000256" key="5">
    <source>
        <dbReference type="ARBA" id="ARBA00022989"/>
    </source>
</evidence>
<feature type="transmembrane region" description="Helical" evidence="7">
    <location>
        <begin position="38"/>
        <end position="59"/>
    </location>
</feature>
<evidence type="ECO:0000256" key="3">
    <source>
        <dbReference type="ARBA" id="ARBA00022692"/>
    </source>
</evidence>
<comment type="similarity">
    <text evidence="2">Belongs to the RAMP4 family.</text>
</comment>
<dbReference type="EMBL" id="VRMN01000001">
    <property type="protein sequence ID" value="KAA8498109.1"/>
    <property type="molecule type" value="Genomic_DNA"/>
</dbReference>
<proteinExistence type="inferred from homology"/>
<dbReference type="AlphaFoldDB" id="A0A5J4Z2E2"/>
<keyword evidence="6 7" id="KW-0472">Membrane</keyword>
<dbReference type="Proteomes" id="UP000324585">
    <property type="component" value="Unassembled WGS sequence"/>
</dbReference>
<evidence type="ECO:0000313" key="8">
    <source>
        <dbReference type="EMBL" id="KAA8498109.1"/>
    </source>
</evidence>
<evidence type="ECO:0000256" key="6">
    <source>
        <dbReference type="ARBA" id="ARBA00023136"/>
    </source>
</evidence>
<dbReference type="GO" id="GO:0030968">
    <property type="term" value="P:endoplasmic reticulum unfolded protein response"/>
    <property type="evidence" value="ECO:0007669"/>
    <property type="project" value="TreeGrafter"/>
</dbReference>
<keyword evidence="5 7" id="KW-1133">Transmembrane helix</keyword>
<evidence type="ECO:0000256" key="7">
    <source>
        <dbReference type="SAM" id="Phobius"/>
    </source>
</evidence>
<evidence type="ECO:0000256" key="2">
    <source>
        <dbReference type="ARBA" id="ARBA00005500"/>
    </source>
</evidence>
<comment type="caution">
    <text evidence="8">The sequence shown here is derived from an EMBL/GenBank/DDBJ whole genome shotgun (WGS) entry which is preliminary data.</text>
</comment>
<evidence type="ECO:0000256" key="1">
    <source>
        <dbReference type="ARBA" id="ARBA00004389"/>
    </source>
</evidence>